<evidence type="ECO:0000313" key="3">
    <source>
        <dbReference type="EMBL" id="MXO65130.1"/>
    </source>
</evidence>
<keyword evidence="4" id="KW-1185">Reference proteome</keyword>
<evidence type="ECO:0000313" key="4">
    <source>
        <dbReference type="Proteomes" id="UP000438476"/>
    </source>
</evidence>
<proteinExistence type="predicted"/>
<dbReference type="Gene3D" id="3.40.50.720">
    <property type="entry name" value="NAD(P)-binding Rossmann-like Domain"/>
    <property type="match status" value="1"/>
</dbReference>
<gene>
    <name evidence="3" type="ORF">GRI91_05130</name>
</gene>
<dbReference type="EMBL" id="WTYT01000002">
    <property type="protein sequence ID" value="MXO65130.1"/>
    <property type="molecule type" value="Genomic_DNA"/>
</dbReference>
<dbReference type="PANTHER" id="PTHR30388">
    <property type="entry name" value="ALDEHYDE OXIDOREDUCTASE MOLYBDENUM COFACTOR ASSEMBLY PROTEIN"/>
    <property type="match status" value="1"/>
</dbReference>
<evidence type="ECO:0000259" key="2">
    <source>
        <dbReference type="Pfam" id="PF13478"/>
    </source>
</evidence>
<dbReference type="PANTHER" id="PTHR30388:SF4">
    <property type="entry name" value="MOLYBDENUM COFACTOR INSERTION CHAPERONE PAOD"/>
    <property type="match status" value="1"/>
</dbReference>
<reference evidence="3 4" key="1">
    <citation type="submission" date="2019-12" db="EMBL/GenBank/DDBJ databases">
        <title>Genomic-based taxomic classification of the family Erythrobacteraceae.</title>
        <authorList>
            <person name="Xu L."/>
        </authorList>
    </citation>
    <scope>NUCLEOTIDE SEQUENCE [LARGE SCALE GENOMIC DNA]</scope>
    <source>
        <strain evidence="3 4">LMG 29518</strain>
    </source>
</reference>
<name>A0A6I4T5D6_9SPHN</name>
<evidence type="ECO:0000259" key="1">
    <source>
        <dbReference type="Pfam" id="PF02625"/>
    </source>
</evidence>
<protein>
    <submittedName>
        <fullName evidence="3">XdhC family protein</fullName>
    </submittedName>
</protein>
<dbReference type="Pfam" id="PF02625">
    <property type="entry name" value="XdhC_CoxI"/>
    <property type="match status" value="1"/>
</dbReference>
<dbReference type="InterPro" id="IPR052698">
    <property type="entry name" value="MoCofactor_Util/Proc"/>
</dbReference>
<accession>A0A6I4T5D6</accession>
<dbReference type="InterPro" id="IPR003777">
    <property type="entry name" value="XdhC_CoxI"/>
</dbReference>
<dbReference type="Pfam" id="PF13478">
    <property type="entry name" value="XdhC_C"/>
    <property type="match status" value="1"/>
</dbReference>
<dbReference type="Proteomes" id="UP000438476">
    <property type="component" value="Unassembled WGS sequence"/>
</dbReference>
<organism evidence="3 4">
    <name type="scientific">Altericroceibacterium endophyticum</name>
    <dbReference type="NCBI Taxonomy" id="1808508"/>
    <lineage>
        <taxon>Bacteria</taxon>
        <taxon>Pseudomonadati</taxon>
        <taxon>Pseudomonadota</taxon>
        <taxon>Alphaproteobacteria</taxon>
        <taxon>Sphingomonadales</taxon>
        <taxon>Erythrobacteraceae</taxon>
        <taxon>Altericroceibacterium</taxon>
    </lineage>
</organism>
<comment type="caution">
    <text evidence="3">The sequence shown here is derived from an EMBL/GenBank/DDBJ whole genome shotgun (WGS) entry which is preliminary data.</text>
</comment>
<feature type="domain" description="XdhC- CoxI" evidence="1">
    <location>
        <begin position="42"/>
        <end position="102"/>
    </location>
</feature>
<dbReference type="InterPro" id="IPR027051">
    <property type="entry name" value="XdhC_Rossmann_dom"/>
</dbReference>
<dbReference type="AlphaFoldDB" id="A0A6I4T5D6"/>
<feature type="domain" description="XdhC Rossmann" evidence="2">
    <location>
        <begin position="170"/>
        <end position="298"/>
    </location>
</feature>
<sequence>MGKIFFLGVPGGISRTQTMRNASITPSFADDVALRHSVADGWTLCTLVGIEGSFSRRLGAQLAIGPDGTLAGSLADGCLEQQLVSEAKTACAAGAPILKRFGAGSSVIDFQLPCGSGLDILIDPAPDQPSLTRTIDALDNRKPAELGLPLPANAPASLLQKRLYKPALRLLIFGEGPELEQLRALALSCEFDTVSFDRRDPQQLALGQKPQAVSDPQSAIVLLFHDHEWERSILEWALENPGFYLGAQGGQIARQNRLEMLQDRGYSAQALTRIRSPIGLIPHSRDPAILALSVLAEVVAQYEQQQTS</sequence>